<dbReference type="Proteomes" id="UP000001070">
    <property type="component" value="Unassembled WGS sequence"/>
</dbReference>
<dbReference type="KEGG" id="dgr:6566001"/>
<name>B4JNN1_DROGR</name>
<dbReference type="FunCoup" id="B4JNN1">
    <property type="interactions" value="14"/>
</dbReference>
<keyword evidence="3" id="KW-1185">Reference proteome</keyword>
<dbReference type="STRING" id="7222.B4JNN1"/>
<dbReference type="OMA" id="LIMMMER"/>
<reference evidence="2 3" key="1">
    <citation type="journal article" date="2007" name="Nature">
        <title>Evolution of genes and genomes on the Drosophila phylogeny.</title>
        <authorList>
            <consortium name="Drosophila 12 Genomes Consortium"/>
            <person name="Clark A.G."/>
            <person name="Eisen M.B."/>
            <person name="Smith D.R."/>
            <person name="Bergman C.M."/>
            <person name="Oliver B."/>
            <person name="Markow T.A."/>
            <person name="Kaufman T.C."/>
            <person name="Kellis M."/>
            <person name="Gelbart W."/>
            <person name="Iyer V.N."/>
            <person name="Pollard D.A."/>
            <person name="Sackton T.B."/>
            <person name="Larracuente A.M."/>
            <person name="Singh N.D."/>
            <person name="Abad J.P."/>
            <person name="Abt D.N."/>
            <person name="Adryan B."/>
            <person name="Aguade M."/>
            <person name="Akashi H."/>
            <person name="Anderson W.W."/>
            <person name="Aquadro C.F."/>
            <person name="Ardell D.H."/>
            <person name="Arguello R."/>
            <person name="Artieri C.G."/>
            <person name="Barbash D.A."/>
            <person name="Barker D."/>
            <person name="Barsanti P."/>
            <person name="Batterham P."/>
            <person name="Batzoglou S."/>
            <person name="Begun D."/>
            <person name="Bhutkar A."/>
            <person name="Blanco E."/>
            <person name="Bosak S.A."/>
            <person name="Bradley R.K."/>
            <person name="Brand A.D."/>
            <person name="Brent M.R."/>
            <person name="Brooks A.N."/>
            <person name="Brown R.H."/>
            <person name="Butlin R.K."/>
            <person name="Caggese C."/>
            <person name="Calvi B.R."/>
            <person name="Bernardo de Carvalho A."/>
            <person name="Caspi A."/>
            <person name="Castrezana S."/>
            <person name="Celniker S.E."/>
            <person name="Chang J.L."/>
            <person name="Chapple C."/>
            <person name="Chatterji S."/>
            <person name="Chinwalla A."/>
            <person name="Civetta A."/>
            <person name="Clifton S.W."/>
            <person name="Comeron J.M."/>
            <person name="Costello J.C."/>
            <person name="Coyne J.A."/>
            <person name="Daub J."/>
            <person name="David R.G."/>
            <person name="Delcher A.L."/>
            <person name="Delehaunty K."/>
            <person name="Do C.B."/>
            <person name="Ebling H."/>
            <person name="Edwards K."/>
            <person name="Eickbush T."/>
            <person name="Evans J.D."/>
            <person name="Filipski A."/>
            <person name="Findeiss S."/>
            <person name="Freyhult E."/>
            <person name="Fulton L."/>
            <person name="Fulton R."/>
            <person name="Garcia A.C."/>
            <person name="Gardiner A."/>
            <person name="Garfield D.A."/>
            <person name="Garvin B.E."/>
            <person name="Gibson G."/>
            <person name="Gilbert D."/>
            <person name="Gnerre S."/>
            <person name="Godfrey J."/>
            <person name="Good R."/>
            <person name="Gotea V."/>
            <person name="Gravely B."/>
            <person name="Greenberg A.J."/>
            <person name="Griffiths-Jones S."/>
            <person name="Gross S."/>
            <person name="Guigo R."/>
            <person name="Gustafson E.A."/>
            <person name="Haerty W."/>
            <person name="Hahn M.W."/>
            <person name="Halligan D.L."/>
            <person name="Halpern A.L."/>
            <person name="Halter G.M."/>
            <person name="Han M.V."/>
            <person name="Heger A."/>
            <person name="Hillier L."/>
            <person name="Hinrichs A.S."/>
            <person name="Holmes I."/>
            <person name="Hoskins R.A."/>
            <person name="Hubisz M.J."/>
            <person name="Hultmark D."/>
            <person name="Huntley M.A."/>
            <person name="Jaffe D.B."/>
            <person name="Jagadeeshan S."/>
            <person name="Jeck W.R."/>
            <person name="Johnson J."/>
            <person name="Jones C.D."/>
            <person name="Jordan W.C."/>
            <person name="Karpen G.H."/>
            <person name="Kataoka E."/>
            <person name="Keightley P.D."/>
            <person name="Kheradpour P."/>
            <person name="Kirkness E.F."/>
            <person name="Koerich L.B."/>
            <person name="Kristiansen K."/>
            <person name="Kudrna D."/>
            <person name="Kulathinal R.J."/>
            <person name="Kumar S."/>
            <person name="Kwok R."/>
            <person name="Lander E."/>
            <person name="Langley C.H."/>
            <person name="Lapoint R."/>
            <person name="Lazzaro B.P."/>
            <person name="Lee S.J."/>
            <person name="Levesque L."/>
            <person name="Li R."/>
            <person name="Lin C.F."/>
            <person name="Lin M.F."/>
            <person name="Lindblad-Toh K."/>
            <person name="Llopart A."/>
            <person name="Long M."/>
            <person name="Low L."/>
            <person name="Lozovsky E."/>
            <person name="Lu J."/>
            <person name="Luo M."/>
            <person name="Machado C.A."/>
            <person name="Makalowski W."/>
            <person name="Marzo M."/>
            <person name="Matsuda M."/>
            <person name="Matzkin L."/>
            <person name="McAllister B."/>
            <person name="McBride C.S."/>
            <person name="McKernan B."/>
            <person name="McKernan K."/>
            <person name="Mendez-Lago M."/>
            <person name="Minx P."/>
            <person name="Mollenhauer M.U."/>
            <person name="Montooth K."/>
            <person name="Mount S.M."/>
            <person name="Mu X."/>
            <person name="Myers E."/>
            <person name="Negre B."/>
            <person name="Newfeld S."/>
            <person name="Nielsen R."/>
            <person name="Noor M.A."/>
            <person name="O'Grady P."/>
            <person name="Pachter L."/>
            <person name="Papaceit M."/>
            <person name="Parisi M.J."/>
            <person name="Parisi M."/>
            <person name="Parts L."/>
            <person name="Pedersen J.S."/>
            <person name="Pesole G."/>
            <person name="Phillippy A.M."/>
            <person name="Ponting C.P."/>
            <person name="Pop M."/>
            <person name="Porcelli D."/>
            <person name="Powell J.R."/>
            <person name="Prohaska S."/>
            <person name="Pruitt K."/>
            <person name="Puig M."/>
            <person name="Quesneville H."/>
            <person name="Ram K.R."/>
            <person name="Rand D."/>
            <person name="Rasmussen M.D."/>
            <person name="Reed L.K."/>
            <person name="Reenan R."/>
            <person name="Reily A."/>
            <person name="Remington K.A."/>
            <person name="Rieger T.T."/>
            <person name="Ritchie M.G."/>
            <person name="Robin C."/>
            <person name="Rogers Y.H."/>
            <person name="Rohde C."/>
            <person name="Rozas J."/>
            <person name="Rubenfield M.J."/>
            <person name="Ruiz A."/>
            <person name="Russo S."/>
            <person name="Salzberg S.L."/>
            <person name="Sanchez-Gracia A."/>
            <person name="Saranga D.J."/>
            <person name="Sato H."/>
            <person name="Schaeffer S.W."/>
            <person name="Schatz M.C."/>
            <person name="Schlenke T."/>
            <person name="Schwartz R."/>
            <person name="Segarra C."/>
            <person name="Singh R.S."/>
            <person name="Sirot L."/>
            <person name="Sirota M."/>
            <person name="Sisneros N.B."/>
            <person name="Smith C.D."/>
            <person name="Smith T.F."/>
            <person name="Spieth J."/>
            <person name="Stage D.E."/>
            <person name="Stark A."/>
            <person name="Stephan W."/>
            <person name="Strausberg R.L."/>
            <person name="Strempel S."/>
            <person name="Sturgill D."/>
            <person name="Sutton G."/>
            <person name="Sutton G.G."/>
            <person name="Tao W."/>
            <person name="Teichmann S."/>
            <person name="Tobari Y.N."/>
            <person name="Tomimura Y."/>
            <person name="Tsolas J.M."/>
            <person name="Valente V.L."/>
            <person name="Venter E."/>
            <person name="Venter J.C."/>
            <person name="Vicario S."/>
            <person name="Vieira F.G."/>
            <person name="Vilella A.J."/>
            <person name="Villasante A."/>
            <person name="Walenz B."/>
            <person name="Wang J."/>
            <person name="Wasserman M."/>
            <person name="Watts T."/>
            <person name="Wilson D."/>
            <person name="Wilson R.K."/>
            <person name="Wing R.A."/>
            <person name="Wolfner M.F."/>
            <person name="Wong A."/>
            <person name="Wong G.K."/>
            <person name="Wu C.I."/>
            <person name="Wu G."/>
            <person name="Yamamoto D."/>
            <person name="Yang H.P."/>
            <person name="Yang S.P."/>
            <person name="Yorke J.A."/>
            <person name="Yoshida K."/>
            <person name="Zdobnov E."/>
            <person name="Zhang P."/>
            <person name="Zhang Y."/>
            <person name="Zimin A.V."/>
            <person name="Baldwin J."/>
            <person name="Abdouelleil A."/>
            <person name="Abdulkadir J."/>
            <person name="Abebe A."/>
            <person name="Abera B."/>
            <person name="Abreu J."/>
            <person name="Acer S.C."/>
            <person name="Aftuck L."/>
            <person name="Alexander A."/>
            <person name="An P."/>
            <person name="Anderson E."/>
            <person name="Anderson S."/>
            <person name="Arachi H."/>
            <person name="Azer M."/>
            <person name="Bachantsang P."/>
            <person name="Barry A."/>
            <person name="Bayul T."/>
            <person name="Berlin A."/>
            <person name="Bessette D."/>
            <person name="Bloom T."/>
            <person name="Blye J."/>
            <person name="Boguslavskiy L."/>
            <person name="Bonnet C."/>
            <person name="Boukhgalter B."/>
            <person name="Bourzgui I."/>
            <person name="Brown A."/>
            <person name="Cahill P."/>
            <person name="Channer S."/>
            <person name="Cheshatsang Y."/>
            <person name="Chuda L."/>
            <person name="Citroen M."/>
            <person name="Collymore A."/>
            <person name="Cooke P."/>
            <person name="Costello M."/>
            <person name="D'Aco K."/>
            <person name="Daza R."/>
            <person name="De Haan G."/>
            <person name="DeGray S."/>
            <person name="DeMaso C."/>
            <person name="Dhargay N."/>
            <person name="Dooley K."/>
            <person name="Dooley E."/>
            <person name="Doricent M."/>
            <person name="Dorje P."/>
            <person name="Dorjee K."/>
            <person name="Dupes A."/>
            <person name="Elong R."/>
            <person name="Falk J."/>
            <person name="Farina A."/>
            <person name="Faro S."/>
            <person name="Ferguson D."/>
            <person name="Fisher S."/>
            <person name="Foley C.D."/>
            <person name="Franke A."/>
            <person name="Friedrich D."/>
            <person name="Gadbois L."/>
            <person name="Gearin G."/>
            <person name="Gearin C.R."/>
            <person name="Giannoukos G."/>
            <person name="Goode T."/>
            <person name="Graham J."/>
            <person name="Grandbois E."/>
            <person name="Grewal S."/>
            <person name="Gyaltsen K."/>
            <person name="Hafez N."/>
            <person name="Hagos B."/>
            <person name="Hall J."/>
            <person name="Henson C."/>
            <person name="Hollinger A."/>
            <person name="Honan T."/>
            <person name="Huard M.D."/>
            <person name="Hughes L."/>
            <person name="Hurhula B."/>
            <person name="Husby M.E."/>
            <person name="Kamat A."/>
            <person name="Kanga B."/>
            <person name="Kashin S."/>
            <person name="Khazanovich D."/>
            <person name="Kisner P."/>
            <person name="Lance K."/>
            <person name="Lara M."/>
            <person name="Lee W."/>
            <person name="Lennon N."/>
            <person name="Letendre F."/>
            <person name="LeVine R."/>
            <person name="Lipovsky A."/>
            <person name="Liu X."/>
            <person name="Liu J."/>
            <person name="Liu S."/>
            <person name="Lokyitsang T."/>
            <person name="Lokyitsang Y."/>
            <person name="Lubonja R."/>
            <person name="Lui A."/>
            <person name="MacDonald P."/>
            <person name="Magnisalis V."/>
            <person name="Maru K."/>
            <person name="Matthews C."/>
            <person name="McCusker W."/>
            <person name="McDonough S."/>
            <person name="Mehta T."/>
            <person name="Meldrim J."/>
            <person name="Meneus L."/>
            <person name="Mihai O."/>
            <person name="Mihalev A."/>
            <person name="Mihova T."/>
            <person name="Mittelman R."/>
            <person name="Mlenga V."/>
            <person name="Montmayeur A."/>
            <person name="Mulrain L."/>
            <person name="Navidi A."/>
            <person name="Naylor J."/>
            <person name="Negash T."/>
            <person name="Nguyen T."/>
            <person name="Nguyen N."/>
            <person name="Nicol R."/>
            <person name="Norbu C."/>
            <person name="Norbu N."/>
            <person name="Novod N."/>
            <person name="O'Neill B."/>
            <person name="Osman S."/>
            <person name="Markiewicz E."/>
            <person name="Oyono O.L."/>
            <person name="Patti C."/>
            <person name="Phunkhang P."/>
            <person name="Pierre F."/>
            <person name="Priest M."/>
            <person name="Raghuraman S."/>
            <person name="Rege F."/>
            <person name="Reyes R."/>
            <person name="Rise C."/>
            <person name="Rogov P."/>
            <person name="Ross K."/>
            <person name="Ryan E."/>
            <person name="Settipalli S."/>
            <person name="Shea T."/>
            <person name="Sherpa N."/>
            <person name="Shi L."/>
            <person name="Shih D."/>
            <person name="Sparrow T."/>
            <person name="Spaulding J."/>
            <person name="Stalker J."/>
            <person name="Stange-Thomann N."/>
            <person name="Stavropoulos S."/>
            <person name="Stone C."/>
            <person name="Strader C."/>
            <person name="Tesfaye S."/>
            <person name="Thomson T."/>
            <person name="Thoulutsang Y."/>
            <person name="Thoulutsang D."/>
            <person name="Topham K."/>
            <person name="Topping I."/>
            <person name="Tsamla T."/>
            <person name="Vassiliev H."/>
            <person name="Vo A."/>
            <person name="Wangchuk T."/>
            <person name="Wangdi T."/>
            <person name="Weiand M."/>
            <person name="Wilkinson J."/>
            <person name="Wilson A."/>
            <person name="Yadav S."/>
            <person name="Young G."/>
            <person name="Yu Q."/>
            <person name="Zembek L."/>
            <person name="Zhong D."/>
            <person name="Zimmer A."/>
            <person name="Zwirko Z."/>
            <person name="Jaffe D.B."/>
            <person name="Alvarez P."/>
            <person name="Brockman W."/>
            <person name="Butler J."/>
            <person name="Chin C."/>
            <person name="Gnerre S."/>
            <person name="Grabherr M."/>
            <person name="Kleber M."/>
            <person name="Mauceli E."/>
            <person name="MacCallum I."/>
        </authorList>
    </citation>
    <scope>NUCLEOTIDE SEQUENCE [LARGE SCALE GENOMIC DNA]</scope>
    <source>
        <strain evidence="3">Tucson 15287-2541.00</strain>
    </source>
</reference>
<sequence>MANKALTEKKSNTRAIDPPANPKAAKSQKSEQQHNHTQASKVASTSGAAGVINCSHVEEATGKSSSKIWNNDNNNNRTDEIDPELGDKIKLMLQPVKMTPKRGYTEDDLKSFLASSTFKSVDLATLSTAQLFQRFIDATSGIDELTLVELIDHYHLGILMQSYKPMETDCMGYRSELLDAVSKLCIDLPPDGVEFIGTVLCDRFVIGKSMERLDKVVQMQQTLSMLIIKDDFSCQIAMSILMATFVKVSGVPRKHTNTDIITEVFEMVKLVDWMQMSNAGSVADLFVLVRSFSLIINTHHNQKAHADWNKGTSSKIQEYFLRVLRTVRCVPNYGLPEMMVGDTDTDYSDFTSKLSYPKLN</sequence>
<feature type="region of interest" description="Disordered" evidence="1">
    <location>
        <begin position="1"/>
        <end position="46"/>
    </location>
</feature>
<accession>B4JNN1</accession>
<organism evidence="3">
    <name type="scientific">Drosophila grimshawi</name>
    <name type="common">Hawaiian fruit fly</name>
    <name type="synonym">Idiomyia grimshawi</name>
    <dbReference type="NCBI Taxonomy" id="7222"/>
    <lineage>
        <taxon>Eukaryota</taxon>
        <taxon>Metazoa</taxon>
        <taxon>Ecdysozoa</taxon>
        <taxon>Arthropoda</taxon>
        <taxon>Hexapoda</taxon>
        <taxon>Insecta</taxon>
        <taxon>Pterygota</taxon>
        <taxon>Neoptera</taxon>
        <taxon>Endopterygota</taxon>
        <taxon>Diptera</taxon>
        <taxon>Brachycera</taxon>
        <taxon>Muscomorpha</taxon>
        <taxon>Ephydroidea</taxon>
        <taxon>Drosophilidae</taxon>
        <taxon>Drosophila</taxon>
        <taxon>Hawaiian Drosophila</taxon>
    </lineage>
</organism>
<evidence type="ECO:0000313" key="3">
    <source>
        <dbReference type="Proteomes" id="UP000001070"/>
    </source>
</evidence>
<dbReference type="eggNOG" id="KOG3123">
    <property type="taxonomic scope" value="Eukaryota"/>
</dbReference>
<dbReference type="PhylomeDB" id="B4JNN1"/>
<dbReference type="HOGENOM" id="CLU_770017_0_0_1"/>
<gene>
    <name evidence="2" type="primary">Dgri\GH24850</name>
    <name evidence="2" type="ORF">Dgri_GH24850</name>
</gene>
<evidence type="ECO:0000313" key="2">
    <source>
        <dbReference type="EMBL" id="EDV92324.1"/>
    </source>
</evidence>
<feature type="region of interest" description="Disordered" evidence="1">
    <location>
        <begin position="62"/>
        <end position="82"/>
    </location>
</feature>
<evidence type="ECO:0000256" key="1">
    <source>
        <dbReference type="SAM" id="MobiDB-lite"/>
    </source>
</evidence>
<dbReference type="EMBL" id="CH916371">
    <property type="protein sequence ID" value="EDV92324.1"/>
    <property type="molecule type" value="Genomic_DNA"/>
</dbReference>
<dbReference type="InParanoid" id="B4JNN1"/>
<protein>
    <submittedName>
        <fullName evidence="2">GH24850</fullName>
    </submittedName>
</protein>
<feature type="compositionally biased region" description="Basic and acidic residues" evidence="1">
    <location>
        <begin position="1"/>
        <end position="11"/>
    </location>
</feature>
<proteinExistence type="predicted"/>
<dbReference type="AlphaFoldDB" id="B4JNN1"/>
<dbReference type="OrthoDB" id="7851789at2759"/>
<feature type="compositionally biased region" description="Polar residues" evidence="1">
    <location>
        <begin position="35"/>
        <end position="46"/>
    </location>
</feature>